<keyword evidence="3" id="KW-1003">Cell membrane</keyword>
<feature type="transmembrane region" description="Helical" evidence="7">
    <location>
        <begin position="23"/>
        <end position="46"/>
    </location>
</feature>
<proteinExistence type="inferred from homology"/>
<dbReference type="RefSeq" id="WP_235867269.1">
    <property type="nucleotide sequence ID" value="NZ_PPCN01000020.1"/>
</dbReference>
<keyword evidence="6 7" id="KW-0472">Membrane</keyword>
<comment type="subcellular location">
    <subcellularLocation>
        <location evidence="7">Cell inner membrane</location>
        <topology evidence="7">Multi-pass membrane protein</topology>
    </subcellularLocation>
    <subcellularLocation>
        <location evidence="1">Cell membrane</location>
        <topology evidence="1">Multi-pass membrane protein</topology>
    </subcellularLocation>
</comment>
<evidence type="ECO:0000256" key="3">
    <source>
        <dbReference type="ARBA" id="ARBA00022475"/>
    </source>
</evidence>
<feature type="transmembrane region" description="Helical" evidence="7">
    <location>
        <begin position="66"/>
        <end position="86"/>
    </location>
</feature>
<dbReference type="InterPro" id="IPR055348">
    <property type="entry name" value="DctQ"/>
</dbReference>
<feature type="transmembrane region" description="Helical" evidence="7">
    <location>
        <begin position="155"/>
        <end position="175"/>
    </location>
</feature>
<evidence type="ECO:0000256" key="2">
    <source>
        <dbReference type="ARBA" id="ARBA00022448"/>
    </source>
</evidence>
<keyword evidence="10" id="KW-1185">Reference proteome</keyword>
<evidence type="ECO:0000259" key="8">
    <source>
        <dbReference type="Pfam" id="PF04290"/>
    </source>
</evidence>
<gene>
    <name evidence="9" type="ORF">CLV41_12033</name>
</gene>
<feature type="transmembrane region" description="Helical" evidence="7">
    <location>
        <begin position="107"/>
        <end position="129"/>
    </location>
</feature>
<comment type="similarity">
    <text evidence="7">Belongs to the TRAP transporter small permease family.</text>
</comment>
<comment type="subunit">
    <text evidence="7">The complex comprises the extracytoplasmic solute receptor protein and the two transmembrane proteins.</text>
</comment>
<comment type="function">
    <text evidence="7">Part of the tripartite ATP-independent periplasmic (TRAP) transport system.</text>
</comment>
<organism evidence="9 10">
    <name type="scientific">Roseibium marinum</name>
    <dbReference type="NCBI Taxonomy" id="281252"/>
    <lineage>
        <taxon>Bacteria</taxon>
        <taxon>Pseudomonadati</taxon>
        <taxon>Pseudomonadota</taxon>
        <taxon>Alphaproteobacteria</taxon>
        <taxon>Hyphomicrobiales</taxon>
        <taxon>Stappiaceae</taxon>
        <taxon>Roseibium</taxon>
    </lineage>
</organism>
<name>A0A2S3UJW9_9HYPH</name>
<protein>
    <recommendedName>
        <fullName evidence="7">TRAP transporter small permease protein</fullName>
    </recommendedName>
</protein>
<dbReference type="EMBL" id="PPCN01000020">
    <property type="protein sequence ID" value="POF27873.1"/>
    <property type="molecule type" value="Genomic_DNA"/>
</dbReference>
<keyword evidence="2 7" id="KW-0813">Transport</keyword>
<evidence type="ECO:0000313" key="9">
    <source>
        <dbReference type="EMBL" id="POF27873.1"/>
    </source>
</evidence>
<reference evidence="9 10" key="1">
    <citation type="submission" date="2018-01" db="EMBL/GenBank/DDBJ databases">
        <title>Genomic Encyclopedia of Archaeal and Bacterial Type Strains, Phase II (KMG-II): from individual species to whole genera.</title>
        <authorList>
            <person name="Goeker M."/>
        </authorList>
    </citation>
    <scope>NUCLEOTIDE SEQUENCE [LARGE SCALE GENOMIC DNA]</scope>
    <source>
        <strain evidence="9 10">DSM 17023</strain>
    </source>
</reference>
<sequence length="188" mass="20149">MTTESKKTDAPGLGRLLEPAGKFWALLVDGLAAAGSLLILVLMMIICADILARNAVGASLPLVSELGALLLVMIVALQLATTVRTGRLARTDIFYSGFRRSFPRAGALLSGLFNLTGTAVIGGIAWSSIRILEKDWISGEYIGVTGIATFPTWPFRMLILLGMTIAAIQFFILAIRDFGLAFSTKDRT</sequence>
<keyword evidence="4 7" id="KW-0812">Transmembrane</keyword>
<comment type="caution">
    <text evidence="9">The sequence shown here is derived from an EMBL/GenBank/DDBJ whole genome shotgun (WGS) entry which is preliminary data.</text>
</comment>
<dbReference type="GO" id="GO:0022857">
    <property type="term" value="F:transmembrane transporter activity"/>
    <property type="evidence" value="ECO:0007669"/>
    <property type="project" value="UniProtKB-UniRule"/>
</dbReference>
<evidence type="ECO:0000256" key="4">
    <source>
        <dbReference type="ARBA" id="ARBA00022692"/>
    </source>
</evidence>
<evidence type="ECO:0000256" key="1">
    <source>
        <dbReference type="ARBA" id="ARBA00004651"/>
    </source>
</evidence>
<accession>A0A2S3UJW9</accession>
<keyword evidence="7" id="KW-0997">Cell inner membrane</keyword>
<evidence type="ECO:0000256" key="7">
    <source>
        <dbReference type="RuleBase" id="RU369079"/>
    </source>
</evidence>
<feature type="domain" description="Tripartite ATP-independent periplasmic transporters DctQ component" evidence="8">
    <location>
        <begin position="42"/>
        <end position="177"/>
    </location>
</feature>
<dbReference type="Pfam" id="PF04290">
    <property type="entry name" value="DctQ"/>
    <property type="match status" value="1"/>
</dbReference>
<dbReference type="AlphaFoldDB" id="A0A2S3UJW9"/>
<evidence type="ECO:0000313" key="10">
    <source>
        <dbReference type="Proteomes" id="UP000236959"/>
    </source>
</evidence>
<evidence type="ECO:0000256" key="5">
    <source>
        <dbReference type="ARBA" id="ARBA00022989"/>
    </source>
</evidence>
<dbReference type="GO" id="GO:0005886">
    <property type="term" value="C:plasma membrane"/>
    <property type="evidence" value="ECO:0007669"/>
    <property type="project" value="UniProtKB-SubCell"/>
</dbReference>
<dbReference type="Proteomes" id="UP000236959">
    <property type="component" value="Unassembled WGS sequence"/>
</dbReference>
<keyword evidence="5 7" id="KW-1133">Transmembrane helix</keyword>
<evidence type="ECO:0000256" key="6">
    <source>
        <dbReference type="ARBA" id="ARBA00023136"/>
    </source>
</evidence>